<feature type="compositionally biased region" description="Basic and acidic residues" evidence="10">
    <location>
        <begin position="302"/>
        <end position="318"/>
    </location>
</feature>
<evidence type="ECO:0000259" key="11">
    <source>
        <dbReference type="SMART" id="SM00385"/>
    </source>
</evidence>
<proteinExistence type="inferred from homology"/>
<dbReference type="EMBL" id="CACRSJ010000104">
    <property type="protein sequence ID" value="VYS47597.1"/>
    <property type="molecule type" value="Genomic_DNA"/>
</dbReference>
<evidence type="ECO:0000256" key="7">
    <source>
        <dbReference type="ARBA" id="ARBA00023159"/>
    </source>
</evidence>
<comment type="subcellular location">
    <subcellularLocation>
        <location evidence="1">Nucleus</location>
    </subcellularLocation>
</comment>
<dbReference type="CDD" id="cd20554">
    <property type="entry name" value="CYCLIN_TFIIIB90_rpt2"/>
    <property type="match status" value="1"/>
</dbReference>
<keyword evidence="4" id="KW-0863">Zinc-finger</keyword>
<dbReference type="Pfam" id="PF07741">
    <property type="entry name" value="BRF1"/>
    <property type="match status" value="1"/>
</dbReference>
<comment type="similarity">
    <text evidence="2">Belongs to the TFIIB family.</text>
</comment>
<reference evidence="12 13" key="1">
    <citation type="submission" date="2019-11" db="EMBL/GenBank/DDBJ databases">
        <authorList>
            <person name="Jiao W.-B."/>
            <person name="Schneeberger K."/>
        </authorList>
    </citation>
    <scope>NUCLEOTIDE SEQUENCE [LARGE SCALE GENOMIC DNA]</scope>
    <source>
        <strain evidence="13">cv. An-1</strain>
    </source>
</reference>
<feature type="region of interest" description="Disordered" evidence="10">
    <location>
        <begin position="239"/>
        <end position="268"/>
    </location>
</feature>
<evidence type="ECO:0000256" key="1">
    <source>
        <dbReference type="ARBA" id="ARBA00004123"/>
    </source>
</evidence>
<feature type="compositionally biased region" description="Acidic residues" evidence="10">
    <location>
        <begin position="319"/>
        <end position="329"/>
    </location>
</feature>
<feature type="region of interest" description="Disordered" evidence="10">
    <location>
        <begin position="295"/>
        <end position="329"/>
    </location>
</feature>
<evidence type="ECO:0000256" key="4">
    <source>
        <dbReference type="ARBA" id="ARBA00022771"/>
    </source>
</evidence>
<dbReference type="GO" id="GO:0008270">
    <property type="term" value="F:zinc ion binding"/>
    <property type="evidence" value="ECO:0007669"/>
    <property type="project" value="UniProtKB-KW"/>
</dbReference>
<evidence type="ECO:0000256" key="3">
    <source>
        <dbReference type="ARBA" id="ARBA00022723"/>
    </source>
</evidence>
<feature type="compositionally biased region" description="Basic and acidic residues" evidence="10">
    <location>
        <begin position="116"/>
        <end position="136"/>
    </location>
</feature>
<dbReference type="ExpressionAtlas" id="A0A654EE49">
    <property type="expression patterns" value="baseline and differential"/>
</dbReference>
<dbReference type="Gene3D" id="1.20.5.650">
    <property type="entry name" value="Single helix bin"/>
    <property type="match status" value="1"/>
</dbReference>
<feature type="compositionally biased region" description="Basic and acidic residues" evidence="10">
    <location>
        <begin position="158"/>
        <end position="178"/>
    </location>
</feature>
<dbReference type="PANTHER" id="PTHR11618:SF4">
    <property type="entry name" value="TRANSCRIPTION FACTOR IIIB 90 KDA SUBUNIT"/>
    <property type="match status" value="1"/>
</dbReference>
<evidence type="ECO:0000256" key="9">
    <source>
        <dbReference type="ARBA" id="ARBA00023242"/>
    </source>
</evidence>
<evidence type="ECO:0000256" key="6">
    <source>
        <dbReference type="ARBA" id="ARBA00023015"/>
    </source>
</evidence>
<protein>
    <recommendedName>
        <fullName evidence="11">Cyclin-like domain-containing protein</fullName>
    </recommendedName>
</protein>
<dbReference type="InterPro" id="IPR013150">
    <property type="entry name" value="TFIIB_cyclin"/>
</dbReference>
<sequence length="329" mass="37221">MSIKKPALQENRKYENLVDPSTFIPRFSNKLLKGAHNKQVVETATHIIASMKSNWMQTGRKPSGICGAALYTAALSHGIKCSKTDITNIVYICEATLTKRLIEFGNTEAASFTADELSKPEREREKEREEERELRTRNPNSYKKGLVLCGSDPPSFQRAEKERMEEKASTEENDKQQNSDESSTLSDLDDGELDCYFRNPKEVHLVEIIFDHENPGYDEKEAAALNACNNASNLFEASKAAAAKSRKDKRQQRAEEEKNAPPPATAMEAVDSMVKRKKFPDTNCDYLEELLDTSAQKASKRLKTETVMEKNKEEHEIVENEQDEEDYAA</sequence>
<dbReference type="PANTHER" id="PTHR11618">
    <property type="entry name" value="TRANSCRIPTION INITIATION FACTOR IIB-RELATED"/>
    <property type="match status" value="1"/>
</dbReference>
<dbReference type="GO" id="GO:0017025">
    <property type="term" value="F:TBP-class protein binding"/>
    <property type="evidence" value="ECO:0007669"/>
    <property type="project" value="InterPro"/>
</dbReference>
<dbReference type="Proteomes" id="UP000426265">
    <property type="component" value="Unassembled WGS sequence"/>
</dbReference>
<dbReference type="InterPro" id="IPR036915">
    <property type="entry name" value="Cyclin-like_sf"/>
</dbReference>
<keyword evidence="3" id="KW-0479">Metal-binding</keyword>
<dbReference type="InterPro" id="IPR011665">
    <property type="entry name" value="BRF1_TBP-bd_dom"/>
</dbReference>
<evidence type="ECO:0000256" key="2">
    <source>
        <dbReference type="ARBA" id="ARBA00010857"/>
    </source>
</evidence>
<keyword evidence="8" id="KW-0804">Transcription</keyword>
<keyword evidence="5" id="KW-0862">Zinc</keyword>
<feature type="region of interest" description="Disordered" evidence="10">
    <location>
        <begin position="112"/>
        <end position="191"/>
    </location>
</feature>
<evidence type="ECO:0000313" key="13">
    <source>
        <dbReference type="Proteomes" id="UP000426265"/>
    </source>
</evidence>
<dbReference type="FunFam" id="1.10.472.10:FF:000066">
    <property type="entry name" value="Transcription factor IIIB subunit"/>
    <property type="match status" value="1"/>
</dbReference>
<dbReference type="Pfam" id="PF00382">
    <property type="entry name" value="TFIIB"/>
    <property type="match status" value="1"/>
</dbReference>
<dbReference type="InterPro" id="IPR000812">
    <property type="entry name" value="TFIIB"/>
</dbReference>
<keyword evidence="9" id="KW-0539">Nucleus</keyword>
<accession>A0A654EE49</accession>
<evidence type="ECO:0000256" key="8">
    <source>
        <dbReference type="ARBA" id="ARBA00023163"/>
    </source>
</evidence>
<keyword evidence="7" id="KW-0010">Activator</keyword>
<dbReference type="AlphaFoldDB" id="A0A654EE49"/>
<dbReference type="GO" id="GO:0005634">
    <property type="term" value="C:nucleus"/>
    <property type="evidence" value="ECO:0007669"/>
    <property type="project" value="UniProtKB-SubCell"/>
</dbReference>
<gene>
    <name evidence="12" type="ORF">AN1_LOCUS3084</name>
</gene>
<evidence type="ECO:0000313" key="12">
    <source>
        <dbReference type="EMBL" id="VYS47597.1"/>
    </source>
</evidence>
<dbReference type="GO" id="GO:0070897">
    <property type="term" value="P:transcription preinitiation complex assembly"/>
    <property type="evidence" value="ECO:0007669"/>
    <property type="project" value="InterPro"/>
</dbReference>
<keyword evidence="6" id="KW-0805">Transcription regulation</keyword>
<organism evidence="12 13">
    <name type="scientific">Arabidopsis thaliana</name>
    <name type="common">Mouse-ear cress</name>
    <dbReference type="NCBI Taxonomy" id="3702"/>
    <lineage>
        <taxon>Eukaryota</taxon>
        <taxon>Viridiplantae</taxon>
        <taxon>Streptophyta</taxon>
        <taxon>Embryophyta</taxon>
        <taxon>Tracheophyta</taxon>
        <taxon>Spermatophyta</taxon>
        <taxon>Magnoliopsida</taxon>
        <taxon>eudicotyledons</taxon>
        <taxon>Gunneridae</taxon>
        <taxon>Pentapetalae</taxon>
        <taxon>rosids</taxon>
        <taxon>malvids</taxon>
        <taxon>Brassicales</taxon>
        <taxon>Brassicaceae</taxon>
        <taxon>Camelineae</taxon>
        <taxon>Arabidopsis</taxon>
    </lineage>
</organism>
<evidence type="ECO:0000256" key="10">
    <source>
        <dbReference type="SAM" id="MobiDB-lite"/>
    </source>
</evidence>
<feature type="domain" description="Cyclin-like" evidence="11">
    <location>
        <begin position="22"/>
        <end position="126"/>
    </location>
</feature>
<dbReference type="SUPFAM" id="SSF47954">
    <property type="entry name" value="Cyclin-like"/>
    <property type="match status" value="1"/>
</dbReference>
<dbReference type="SMART" id="SM00385">
    <property type="entry name" value="CYCLIN"/>
    <property type="match status" value="1"/>
</dbReference>
<evidence type="ECO:0000256" key="5">
    <source>
        <dbReference type="ARBA" id="ARBA00022833"/>
    </source>
</evidence>
<dbReference type="Gene3D" id="1.10.472.10">
    <property type="entry name" value="Cyclin-like"/>
    <property type="match status" value="1"/>
</dbReference>
<dbReference type="InterPro" id="IPR013763">
    <property type="entry name" value="Cyclin-like_dom"/>
</dbReference>
<name>A0A654EE49_ARATH</name>